<dbReference type="Gene3D" id="3.10.20.580">
    <property type="match status" value="1"/>
</dbReference>
<evidence type="ECO:0000259" key="2">
    <source>
        <dbReference type="Pfam" id="PF22505"/>
    </source>
</evidence>
<dbReference type="SUPFAM" id="SSF56281">
    <property type="entry name" value="Metallo-hydrolase/oxidoreductase"/>
    <property type="match status" value="1"/>
</dbReference>
<name>A0ABP9UA19_9BACT</name>
<gene>
    <name evidence="3" type="ORF">UREOM_3970</name>
</gene>
<dbReference type="Pfam" id="PF22505">
    <property type="entry name" value="RNase_J_b_CASP"/>
    <property type="match status" value="1"/>
</dbReference>
<dbReference type="InterPro" id="IPR055132">
    <property type="entry name" value="RNase_J_b_CASP"/>
</dbReference>
<keyword evidence="4" id="KW-1185">Reference proteome</keyword>
<evidence type="ECO:0000313" key="3">
    <source>
        <dbReference type="EMBL" id="GAA5414686.1"/>
    </source>
</evidence>
<sequence>MAKIQVLPLGGQDERGKNCYIVQVDEDVYIFDCGVKVPINGQLGVSMITPDFAYLSKISSKIRGIFIGSPFFNDYAGLPYLLKQINPNTPVYCNAIAKIIIETYYEKKLKGLKLPNPKFKVVEAMKDIKIGKSVVTPFKVTNSITDSLGWVIKTEDGSIVFTDEFMINHDKTKAFYSQTPHLSTITQKNTLLLLPSLGNVGNWKGYTAPNHKNVNFYESVVKSAKGRVIVAVNDRDAYTILNLAQIAKQLGRPFSIYGNTFMNAFSGIVKNKLINTKGLNCLPISEINNSENAIVVCVSTQDNLFKKLASIVEGEVNMLQLKQTDTFVLGTQLVPGYEGHGARLMDSLSRLDIDSFILPRTILPMSASNEDHKSLVGLLQPKYILPIEGLYKSVVKYEQLMTETWIKKEQVIYLDNGEGVQFVNGQLINKKINIKLSEKYIGSAGVMDVGSSILHEREQMGDSGIILLTFVLDKNKQKFVKTMSIKDFGVVTKDERTQEDFQEIVDTFKENLVNYIVYDNNKKKIDTKETKLLLKKSFTKLFEKKFNKRPLVLPSIIEVTE</sequence>
<dbReference type="Gene3D" id="3.60.15.10">
    <property type="entry name" value="Ribonuclease Z/Hydroxyacylglutathione hydrolase-like"/>
    <property type="match status" value="1"/>
</dbReference>
<feature type="domain" description="Ribonuclease J beta-CASP" evidence="2">
    <location>
        <begin position="225"/>
        <end position="347"/>
    </location>
</feature>
<dbReference type="InterPro" id="IPR036866">
    <property type="entry name" value="RibonucZ/Hydroxyglut_hydro"/>
</dbReference>
<dbReference type="PANTHER" id="PTHR43694:SF1">
    <property type="entry name" value="RIBONUCLEASE J"/>
    <property type="match status" value="1"/>
</dbReference>
<feature type="domain" description="Ribonuclease J C-terminal" evidence="1">
    <location>
        <begin position="453"/>
        <end position="559"/>
    </location>
</feature>
<dbReference type="Gene3D" id="3.40.50.10710">
    <property type="entry name" value="Metallo-hydrolase/oxidoreductase"/>
    <property type="match status" value="1"/>
</dbReference>
<evidence type="ECO:0000259" key="1">
    <source>
        <dbReference type="Pfam" id="PF17770"/>
    </source>
</evidence>
<dbReference type="Pfam" id="PF17770">
    <property type="entry name" value="RNase_J_C"/>
    <property type="match status" value="1"/>
</dbReference>
<accession>A0ABP9UA19</accession>
<dbReference type="InterPro" id="IPR041636">
    <property type="entry name" value="RNase_J_C"/>
</dbReference>
<dbReference type="EMBL" id="BAABQM010000002">
    <property type="protein sequence ID" value="GAA5414686.1"/>
    <property type="molecule type" value="Genomic_DNA"/>
</dbReference>
<evidence type="ECO:0000313" key="4">
    <source>
        <dbReference type="Proteomes" id="UP001449582"/>
    </source>
</evidence>
<dbReference type="PANTHER" id="PTHR43694">
    <property type="entry name" value="RIBONUCLEASE J"/>
    <property type="match status" value="1"/>
</dbReference>
<protein>
    <submittedName>
        <fullName evidence="3">RNase J family beta-CASP ribonuclease</fullName>
    </submittedName>
</protein>
<reference evidence="3" key="1">
    <citation type="submission" date="2024-02" db="EMBL/GenBank/DDBJ databases">
        <title>Draft genome sequence of new strains in genus Ureaplasma.</title>
        <authorList>
            <person name="Nakajima Y."/>
            <person name="Segawa T."/>
        </authorList>
    </citation>
    <scope>NUCLEOTIDE SEQUENCE [LARGE SCALE GENOMIC DNA]</scope>
    <source>
        <strain evidence="3">OM1</strain>
    </source>
</reference>
<dbReference type="InterPro" id="IPR042173">
    <property type="entry name" value="RNase_J_2"/>
</dbReference>
<organism evidence="3 4">
    <name type="scientific">Ureaplasma ceti</name>
    <dbReference type="NCBI Taxonomy" id="3119530"/>
    <lineage>
        <taxon>Bacteria</taxon>
        <taxon>Bacillati</taxon>
        <taxon>Mycoplasmatota</taxon>
        <taxon>Mycoplasmoidales</taxon>
        <taxon>Mycoplasmoidaceae</taxon>
        <taxon>Ureaplasma</taxon>
    </lineage>
</organism>
<dbReference type="RefSeq" id="WP_353289847.1">
    <property type="nucleotide sequence ID" value="NZ_BAABQM010000002.1"/>
</dbReference>
<dbReference type="Proteomes" id="UP001449582">
    <property type="component" value="Unassembled WGS sequence"/>
</dbReference>
<proteinExistence type="predicted"/>
<comment type="caution">
    <text evidence="3">The sequence shown here is derived from an EMBL/GenBank/DDBJ whole genome shotgun (WGS) entry which is preliminary data.</text>
</comment>